<accession>A0A2X2VS21</accession>
<dbReference type="EC" id="3.1.5.1" evidence="2"/>
<evidence type="ECO:0000313" key="2">
    <source>
        <dbReference type="EMBL" id="SQB26285.1"/>
    </source>
</evidence>
<feature type="compositionally biased region" description="Basic and acidic residues" evidence="1">
    <location>
        <begin position="37"/>
        <end position="46"/>
    </location>
</feature>
<proteinExistence type="predicted"/>
<dbReference type="GO" id="GO:0008832">
    <property type="term" value="F:dGTPase activity"/>
    <property type="evidence" value="ECO:0007669"/>
    <property type="project" value="UniProtKB-EC"/>
</dbReference>
<gene>
    <name evidence="2" type="primary">dgt_1</name>
    <name evidence="2" type="ORF">NCTC10786_01988</name>
</gene>
<feature type="region of interest" description="Disordered" evidence="1">
    <location>
        <begin position="26"/>
        <end position="46"/>
    </location>
</feature>
<name>A0A2X2VS21_CITKO</name>
<evidence type="ECO:0000256" key="1">
    <source>
        <dbReference type="SAM" id="MobiDB-lite"/>
    </source>
</evidence>
<sequence>MRLRGKRISQAGEDMAQIDFRNKINWHRRYRSPQGVKTEHGDPADL</sequence>
<keyword evidence="2" id="KW-0378">Hydrolase</keyword>
<organism evidence="2 3">
    <name type="scientific">Citrobacter koseri</name>
    <name type="common">Citrobacter diversus</name>
    <dbReference type="NCBI Taxonomy" id="545"/>
    <lineage>
        <taxon>Bacteria</taxon>
        <taxon>Pseudomonadati</taxon>
        <taxon>Pseudomonadota</taxon>
        <taxon>Gammaproteobacteria</taxon>
        <taxon>Enterobacterales</taxon>
        <taxon>Enterobacteriaceae</taxon>
        <taxon>Citrobacter</taxon>
    </lineage>
</organism>
<evidence type="ECO:0000313" key="3">
    <source>
        <dbReference type="Proteomes" id="UP000251584"/>
    </source>
</evidence>
<protein>
    <submittedName>
        <fullName evidence="2">Deoxyguanosinetriphosphate triphosphohydrolase</fullName>
        <ecNumber evidence="2">3.1.5.1</ecNumber>
    </submittedName>
</protein>
<reference evidence="2 3" key="1">
    <citation type="submission" date="2018-06" db="EMBL/GenBank/DDBJ databases">
        <authorList>
            <consortium name="Pathogen Informatics"/>
            <person name="Doyle S."/>
        </authorList>
    </citation>
    <scope>NUCLEOTIDE SEQUENCE [LARGE SCALE GENOMIC DNA]</scope>
    <source>
        <strain evidence="2 3">NCTC10786</strain>
    </source>
</reference>
<dbReference type="EMBL" id="UAVY01000002">
    <property type="protein sequence ID" value="SQB26285.1"/>
    <property type="molecule type" value="Genomic_DNA"/>
</dbReference>
<dbReference type="Proteomes" id="UP000251584">
    <property type="component" value="Unassembled WGS sequence"/>
</dbReference>
<dbReference type="AlphaFoldDB" id="A0A2X2VS21"/>